<dbReference type="PANTHER" id="PTHR11469">
    <property type="entry name" value="GLUCOSE-6-PHOSPHATE ISOMERASE"/>
    <property type="match status" value="1"/>
</dbReference>
<evidence type="ECO:0000256" key="6">
    <source>
        <dbReference type="ARBA" id="ARBA00029321"/>
    </source>
</evidence>
<evidence type="ECO:0000256" key="5">
    <source>
        <dbReference type="ARBA" id="ARBA00023235"/>
    </source>
</evidence>
<reference evidence="9 10" key="1">
    <citation type="submission" date="2017-09" db="EMBL/GenBank/DDBJ databases">
        <title>Depth-based differentiation of microbial function through sediment-hosted aquifers and enrichment of novel symbionts in the deep terrestrial subsurface.</title>
        <authorList>
            <person name="Probst A.J."/>
            <person name="Ladd B."/>
            <person name="Jarett J.K."/>
            <person name="Geller-Mcgrath D.E."/>
            <person name="Sieber C.M."/>
            <person name="Emerson J.B."/>
            <person name="Anantharaman K."/>
            <person name="Thomas B.C."/>
            <person name="Malmstrom R."/>
            <person name="Stieglmeier M."/>
            <person name="Klingl A."/>
            <person name="Woyke T."/>
            <person name="Ryan C.M."/>
            <person name="Banfield J.F."/>
        </authorList>
    </citation>
    <scope>NUCLEOTIDE SEQUENCE [LARGE SCALE GENOMIC DNA]</scope>
    <source>
        <strain evidence="9">CG08_land_8_20_14_0_20_45_16</strain>
    </source>
</reference>
<evidence type="ECO:0000313" key="9">
    <source>
        <dbReference type="EMBL" id="PIS28693.1"/>
    </source>
</evidence>
<dbReference type="PROSITE" id="PS51463">
    <property type="entry name" value="P_GLUCOSE_ISOMERASE_3"/>
    <property type="match status" value="1"/>
</dbReference>
<evidence type="ECO:0000256" key="8">
    <source>
        <dbReference type="RuleBase" id="RU000612"/>
    </source>
</evidence>
<dbReference type="GO" id="GO:0048029">
    <property type="term" value="F:monosaccharide binding"/>
    <property type="evidence" value="ECO:0007669"/>
    <property type="project" value="TreeGrafter"/>
</dbReference>
<dbReference type="GO" id="GO:0006094">
    <property type="term" value="P:gluconeogenesis"/>
    <property type="evidence" value="ECO:0007669"/>
    <property type="project" value="UniProtKB-UniRule"/>
</dbReference>
<evidence type="ECO:0000256" key="7">
    <source>
        <dbReference type="HAMAP-Rule" id="MF_00473"/>
    </source>
</evidence>
<feature type="active site" description="Proton donor" evidence="7">
    <location>
        <position position="333"/>
    </location>
</feature>
<dbReference type="HAMAP" id="MF_00473">
    <property type="entry name" value="G6P_isomerase"/>
    <property type="match status" value="1"/>
</dbReference>
<dbReference type="GO" id="GO:0097367">
    <property type="term" value="F:carbohydrate derivative binding"/>
    <property type="evidence" value="ECO:0007669"/>
    <property type="project" value="InterPro"/>
</dbReference>
<dbReference type="InterPro" id="IPR018189">
    <property type="entry name" value="Phosphoglucose_isomerase_CS"/>
</dbReference>
<keyword evidence="5 7" id="KW-0413">Isomerase</keyword>
<dbReference type="AlphaFoldDB" id="A0A2H0XUU9"/>
<dbReference type="PROSITE" id="PS00765">
    <property type="entry name" value="P_GLUCOSE_ISOMERASE_1"/>
    <property type="match status" value="1"/>
</dbReference>
<evidence type="ECO:0000256" key="4">
    <source>
        <dbReference type="ARBA" id="ARBA00023152"/>
    </source>
</evidence>
<name>A0A2H0XUU9_UNCSA</name>
<dbReference type="EMBL" id="PEYM01000121">
    <property type="protein sequence ID" value="PIS28693.1"/>
    <property type="molecule type" value="Genomic_DNA"/>
</dbReference>
<dbReference type="Gene3D" id="1.10.1390.10">
    <property type="match status" value="1"/>
</dbReference>
<dbReference type="EC" id="5.3.1.9" evidence="7"/>
<dbReference type="CDD" id="cd05016">
    <property type="entry name" value="SIS_PGI_2"/>
    <property type="match status" value="1"/>
</dbReference>
<dbReference type="Pfam" id="PF00342">
    <property type="entry name" value="PGI"/>
    <property type="match status" value="1"/>
</dbReference>
<keyword evidence="3 7" id="KW-0312">Gluconeogenesis</keyword>
<comment type="pathway">
    <text evidence="1 7 8">Carbohydrate degradation; glycolysis; D-glyceraldehyde 3-phosphate and glycerone phosphate from D-glucose: step 2/4.</text>
</comment>
<comment type="subcellular location">
    <subcellularLocation>
        <location evidence="7">Cytoplasm</location>
    </subcellularLocation>
</comment>
<comment type="pathway">
    <text evidence="7">Carbohydrate biosynthesis; gluconeogenesis.</text>
</comment>
<dbReference type="InterPro" id="IPR035476">
    <property type="entry name" value="SIS_PGI_1"/>
</dbReference>
<dbReference type="GO" id="GO:0004347">
    <property type="term" value="F:glucose-6-phosphate isomerase activity"/>
    <property type="evidence" value="ECO:0007669"/>
    <property type="project" value="UniProtKB-UniRule"/>
</dbReference>
<comment type="catalytic activity">
    <reaction evidence="6 7 8">
        <text>alpha-D-glucose 6-phosphate = beta-D-fructose 6-phosphate</text>
        <dbReference type="Rhea" id="RHEA:11816"/>
        <dbReference type="ChEBI" id="CHEBI:57634"/>
        <dbReference type="ChEBI" id="CHEBI:58225"/>
        <dbReference type="EC" id="5.3.1.9"/>
    </reaction>
</comment>
<dbReference type="NCBIfam" id="NF001211">
    <property type="entry name" value="PRK00179.1"/>
    <property type="match status" value="1"/>
</dbReference>
<dbReference type="CDD" id="cd05015">
    <property type="entry name" value="SIS_PGI_1"/>
    <property type="match status" value="1"/>
</dbReference>
<dbReference type="UniPathway" id="UPA00109">
    <property type="reaction ID" value="UER00181"/>
</dbReference>
<keyword evidence="4 7" id="KW-0324">Glycolysis</keyword>
<accession>A0A2H0XUU9</accession>
<dbReference type="PRINTS" id="PR00662">
    <property type="entry name" value="G6PISOMERASE"/>
</dbReference>
<dbReference type="InterPro" id="IPR035482">
    <property type="entry name" value="SIS_PGI_2"/>
</dbReference>
<evidence type="ECO:0000256" key="1">
    <source>
        <dbReference type="ARBA" id="ARBA00004926"/>
    </source>
</evidence>
<feature type="active site" evidence="7">
    <location>
        <position position="480"/>
    </location>
</feature>
<sequence length="517" mass="57544">MNNQALKKHVEQIKTITLTQLFQDSPNRYKELSVTTDQVYFDFSRQLVTPETIKLLIQLANEQKLKEKIANMFAGEKINKTENRSVLHVALRSGQNKEVQAVLARIEAFSKKDLIGATGKKLKNIVAIGIGGSYLGPDYLATALRPFSKRGVTLRFVANVDGTDFVEKTADLDPQETLVIVISKTFTTAETMQNANTAKAWMIKGLNNHPEAVKKHFIAVSTAREEVQSFGIDPENMFGFWDWVGGRFSATSAVGAVPLSLYLGFDNFQKILDGANWLDEHFRNEPFEKNIPVLSALIDIWNINFLGLKTRALLPYSQGLSKLPAHTQQVEMESNGKLVDSDGKPVDFQTGEVVLGEAGTNGQHSFYQLLHQGTQIIPADFIGFIKPQYELKNVPGNEISHHEELMTNFLAQPDALAFGHQDKDLAKNFPGNRPSSSLLLKELTPFTAGLLLAWTEHRAAAKGFVWNINSFDQFGVQLGKVLGKDHRRRMIEFNKTGKINTDGLTPATAKLLTDFLS</sequence>
<dbReference type="UniPathway" id="UPA00138"/>
<dbReference type="PANTHER" id="PTHR11469:SF1">
    <property type="entry name" value="GLUCOSE-6-PHOSPHATE ISOMERASE"/>
    <property type="match status" value="1"/>
</dbReference>
<dbReference type="InterPro" id="IPR001672">
    <property type="entry name" value="G6P_Isomerase"/>
</dbReference>
<dbReference type="GO" id="GO:0006096">
    <property type="term" value="P:glycolytic process"/>
    <property type="evidence" value="ECO:0007669"/>
    <property type="project" value="UniProtKB-UniRule"/>
</dbReference>
<dbReference type="SUPFAM" id="SSF53697">
    <property type="entry name" value="SIS domain"/>
    <property type="match status" value="1"/>
</dbReference>
<comment type="function">
    <text evidence="7">Catalyzes the reversible isomerization of glucose-6-phosphate to fructose-6-phosphate.</text>
</comment>
<gene>
    <name evidence="7" type="primary">pgi</name>
    <name evidence="9" type="ORF">COT42_07310</name>
</gene>
<dbReference type="InterPro" id="IPR023096">
    <property type="entry name" value="G6P_Isomerase_C"/>
</dbReference>
<dbReference type="Gene3D" id="3.40.50.10490">
    <property type="entry name" value="Glucose-6-phosphate isomerase like protein, domain 1"/>
    <property type="match status" value="2"/>
</dbReference>
<dbReference type="GO" id="GO:0051156">
    <property type="term" value="P:glucose 6-phosphate metabolic process"/>
    <property type="evidence" value="ECO:0007669"/>
    <property type="project" value="TreeGrafter"/>
</dbReference>
<evidence type="ECO:0000313" key="10">
    <source>
        <dbReference type="Proteomes" id="UP000231343"/>
    </source>
</evidence>
<keyword evidence="7" id="KW-0963">Cytoplasm</keyword>
<dbReference type="GO" id="GO:0005829">
    <property type="term" value="C:cytosol"/>
    <property type="evidence" value="ECO:0007669"/>
    <property type="project" value="TreeGrafter"/>
</dbReference>
<evidence type="ECO:0000256" key="3">
    <source>
        <dbReference type="ARBA" id="ARBA00022432"/>
    </source>
</evidence>
<evidence type="ECO:0000256" key="2">
    <source>
        <dbReference type="ARBA" id="ARBA00006604"/>
    </source>
</evidence>
<comment type="caution">
    <text evidence="9">The sequence shown here is derived from an EMBL/GenBank/DDBJ whole genome shotgun (WGS) entry which is preliminary data.</text>
</comment>
<comment type="similarity">
    <text evidence="2 7 8">Belongs to the GPI family.</text>
</comment>
<proteinExistence type="inferred from homology"/>
<protein>
    <recommendedName>
        <fullName evidence="7">Glucose-6-phosphate isomerase</fullName>
        <shortName evidence="7">GPI</shortName>
        <ecNumber evidence="7">5.3.1.9</ecNumber>
    </recommendedName>
    <alternativeName>
        <fullName evidence="7">Phosphoglucose isomerase</fullName>
        <shortName evidence="7">PGI</shortName>
    </alternativeName>
    <alternativeName>
        <fullName evidence="7">Phosphohexose isomerase</fullName>
        <shortName evidence="7">PHI</shortName>
    </alternativeName>
</protein>
<dbReference type="PROSITE" id="PS00174">
    <property type="entry name" value="P_GLUCOSE_ISOMERASE_2"/>
    <property type="match status" value="1"/>
</dbReference>
<dbReference type="InterPro" id="IPR046348">
    <property type="entry name" value="SIS_dom_sf"/>
</dbReference>
<feature type="active site" evidence="7">
    <location>
        <position position="364"/>
    </location>
</feature>
<organism evidence="9 10">
    <name type="scientific">Candidatus Saganbacteria bacterium CG08_land_8_20_14_0_20_45_16</name>
    <dbReference type="NCBI Taxonomy" id="2014293"/>
    <lineage>
        <taxon>Bacteria</taxon>
        <taxon>Bacillati</taxon>
        <taxon>Saganbacteria</taxon>
    </lineage>
</organism>
<dbReference type="Proteomes" id="UP000231343">
    <property type="component" value="Unassembled WGS sequence"/>
</dbReference>